<dbReference type="HAMAP" id="MF_01681">
    <property type="entry name" value="Salvage_MtnC"/>
    <property type="match status" value="1"/>
</dbReference>
<dbReference type="SUPFAM" id="SSF56784">
    <property type="entry name" value="HAD-like"/>
    <property type="match status" value="1"/>
</dbReference>
<evidence type="ECO:0000256" key="6">
    <source>
        <dbReference type="SAM" id="MobiDB-lite"/>
    </source>
</evidence>
<keyword evidence="8" id="KW-1185">Reference proteome</keyword>
<dbReference type="InterPro" id="IPR006439">
    <property type="entry name" value="HAD-SF_hydro_IA"/>
</dbReference>
<dbReference type="EMBL" id="OW152828">
    <property type="protein sequence ID" value="CAH2045469.1"/>
    <property type="molecule type" value="Genomic_DNA"/>
</dbReference>
<dbReference type="NCBIfam" id="TIGR01549">
    <property type="entry name" value="HAD-SF-IA-v1"/>
    <property type="match status" value="1"/>
</dbReference>
<feature type="compositionally biased region" description="Basic and acidic residues" evidence="6">
    <location>
        <begin position="361"/>
        <end position="375"/>
    </location>
</feature>
<keyword evidence="5" id="KW-0486">Methionine biosynthesis</keyword>
<dbReference type="SFLD" id="SFLDG01133">
    <property type="entry name" value="C1.5.4:_Enolase-phosphatase_Li"/>
    <property type="match status" value="1"/>
</dbReference>
<evidence type="ECO:0000256" key="2">
    <source>
        <dbReference type="ARBA" id="ARBA00022723"/>
    </source>
</evidence>
<dbReference type="InterPro" id="IPR023214">
    <property type="entry name" value="HAD_sf"/>
</dbReference>
<dbReference type="SFLD" id="SFLDG01129">
    <property type="entry name" value="C1.5:_HAD__Beta-PGM__Phosphata"/>
    <property type="match status" value="1"/>
</dbReference>
<evidence type="ECO:0000256" key="4">
    <source>
        <dbReference type="ARBA" id="ARBA00022842"/>
    </source>
</evidence>
<dbReference type="Proteomes" id="UP000837857">
    <property type="component" value="Chromosome 16"/>
</dbReference>
<accession>A0ABN8I3R3</accession>
<name>A0ABN8I3R3_9NEOP</name>
<feature type="compositionally biased region" description="Basic and acidic residues" evidence="6">
    <location>
        <begin position="513"/>
        <end position="549"/>
    </location>
</feature>
<dbReference type="SFLD" id="SFLDS00003">
    <property type="entry name" value="Haloacid_Dehalogenase"/>
    <property type="match status" value="1"/>
</dbReference>
<organism evidence="7 8">
    <name type="scientific">Iphiclides podalirius</name>
    <name type="common">scarce swallowtail</name>
    <dbReference type="NCBI Taxonomy" id="110791"/>
    <lineage>
        <taxon>Eukaryota</taxon>
        <taxon>Metazoa</taxon>
        <taxon>Ecdysozoa</taxon>
        <taxon>Arthropoda</taxon>
        <taxon>Hexapoda</taxon>
        <taxon>Insecta</taxon>
        <taxon>Pterygota</taxon>
        <taxon>Neoptera</taxon>
        <taxon>Endopterygota</taxon>
        <taxon>Lepidoptera</taxon>
        <taxon>Glossata</taxon>
        <taxon>Ditrysia</taxon>
        <taxon>Papilionoidea</taxon>
        <taxon>Papilionidae</taxon>
        <taxon>Papilioninae</taxon>
        <taxon>Iphiclides</taxon>
    </lineage>
</organism>
<evidence type="ECO:0000313" key="7">
    <source>
        <dbReference type="EMBL" id="CAH2045469.1"/>
    </source>
</evidence>
<dbReference type="PANTHER" id="PTHR20371:SF1">
    <property type="entry name" value="ENOLASE-PHOSPHATASE E1"/>
    <property type="match status" value="1"/>
</dbReference>
<gene>
    <name evidence="7" type="ORF">IPOD504_LOCUS5088</name>
</gene>
<evidence type="ECO:0000256" key="5">
    <source>
        <dbReference type="ARBA" id="ARBA00023167"/>
    </source>
</evidence>
<feature type="region of interest" description="Disordered" evidence="6">
    <location>
        <begin position="261"/>
        <end position="423"/>
    </location>
</feature>
<keyword evidence="2" id="KW-0479">Metal-binding</keyword>
<dbReference type="InterPro" id="IPR036412">
    <property type="entry name" value="HAD-like_sf"/>
</dbReference>
<dbReference type="InterPro" id="IPR023943">
    <property type="entry name" value="Enolase-ppase_E1"/>
</dbReference>
<evidence type="ECO:0000313" key="8">
    <source>
        <dbReference type="Proteomes" id="UP000837857"/>
    </source>
</evidence>
<evidence type="ECO:0000256" key="3">
    <source>
        <dbReference type="ARBA" id="ARBA00022801"/>
    </source>
</evidence>
<feature type="region of interest" description="Disordered" evidence="6">
    <location>
        <begin position="513"/>
        <end position="710"/>
    </location>
</feature>
<dbReference type="SFLD" id="SFLDF00044">
    <property type="entry name" value="enolase-phosphatase"/>
    <property type="match status" value="1"/>
</dbReference>
<evidence type="ECO:0000256" key="1">
    <source>
        <dbReference type="ARBA" id="ARBA00022605"/>
    </source>
</evidence>
<feature type="non-terminal residue" evidence="7">
    <location>
        <position position="1"/>
    </location>
</feature>
<dbReference type="HAMAP" id="MF_03117">
    <property type="entry name" value="Salvage_MtnC_euk"/>
    <property type="match status" value="1"/>
</dbReference>
<dbReference type="Gene3D" id="1.10.720.60">
    <property type="match status" value="1"/>
</dbReference>
<feature type="compositionally biased region" description="Basic and acidic residues" evidence="6">
    <location>
        <begin position="610"/>
        <end position="639"/>
    </location>
</feature>
<keyword evidence="1" id="KW-0028">Amino-acid biosynthesis</keyword>
<sequence length="727" mass="80407">MANELKEINDIVKKCKILLLDIEGTTTSISFVKDKLFPYAEEKVKQFLESQWENEDVKEVVIALRKLALEDKEKSVDGVVIIPDEDASKEEQIEGLVNNVKWQMSADRKAGPLKKLQGLIWKQGYDNGDIKGHVYDDVSSALEQWRSVDGQKVYIYSSGSVQAQKLLFGQSQAGDLLPFIEGHFDTAVGAKQEAASYVAIAEKIGCRPDEVLFLTDVVKEAEAAREAGMHAALVSREGNAPLPAEASAAFAVLHSFGQLASNKRKTEPQDELPAKIAKTEDENGAKTLTEEKPVESKTEEKVTENAEKMEGVEEAPAEEMKEQIESEKSMVTETIVEEITDANEPIDVPVADIEPVVIEENLEKKEDKPTEKMETDSTENEGVLGEKEKEDVVVEKKENITKDAAPVAEETPPTVEIEEITNDKALEEAEEIIDDIEPVVEEPAATEDMEVLQSVGEVLEKECDEILSKVQDVTNLDTIPVKPLLNTIAEETMESENTDSNDIVDRILDTEQELEKEKCEKVQPVIKDVKEETVEKKATIEDVNKKESENIPEQNLPKEAEESKKETTNKDAIHSESSKVESKEESKTDESNKSEVKNTEEVVKLSAEQKLPEESSDSDTKVPIESKDSSVVDEVKPETESTESQVNGKATNGESQSVSLNGDASKDVELSSRLSAENGKQEEVNGSNGDSGGTEETQDEKKSNPRKHKRVTGWTVALYRCWLTSGK</sequence>
<protein>
    <recommendedName>
        <fullName evidence="9">Enolase-phosphatase E1</fullName>
    </recommendedName>
</protein>
<dbReference type="InterPro" id="IPR027511">
    <property type="entry name" value="ENOPH1_eukaryotes"/>
</dbReference>
<reference evidence="7" key="1">
    <citation type="submission" date="2022-03" db="EMBL/GenBank/DDBJ databases">
        <authorList>
            <person name="Martin H S."/>
        </authorList>
    </citation>
    <scope>NUCLEOTIDE SEQUENCE</scope>
</reference>
<dbReference type="Gene3D" id="3.40.50.1000">
    <property type="entry name" value="HAD superfamily/HAD-like"/>
    <property type="match status" value="1"/>
</dbReference>
<feature type="compositionally biased region" description="Low complexity" evidence="6">
    <location>
        <begin position="404"/>
        <end position="415"/>
    </location>
</feature>
<keyword evidence="4" id="KW-0460">Magnesium</keyword>
<feature type="compositionally biased region" description="Basic and acidic residues" evidence="6">
    <location>
        <begin position="556"/>
        <end position="603"/>
    </location>
</feature>
<dbReference type="Pfam" id="PF00702">
    <property type="entry name" value="Hydrolase"/>
    <property type="match status" value="1"/>
</dbReference>
<dbReference type="CDD" id="cd01629">
    <property type="entry name" value="HAD_EP"/>
    <property type="match status" value="1"/>
</dbReference>
<proteinExistence type="inferred from homology"/>
<keyword evidence="3" id="KW-0378">Hydrolase</keyword>
<dbReference type="PANTHER" id="PTHR20371">
    <property type="entry name" value="ENOLASE-PHOSPHATASE E1"/>
    <property type="match status" value="1"/>
</dbReference>
<feature type="compositionally biased region" description="Polar residues" evidence="6">
    <location>
        <begin position="642"/>
        <end position="662"/>
    </location>
</feature>
<evidence type="ECO:0008006" key="9">
    <source>
        <dbReference type="Google" id="ProtNLM"/>
    </source>
</evidence>
<feature type="compositionally biased region" description="Basic and acidic residues" evidence="6">
    <location>
        <begin position="318"/>
        <end position="330"/>
    </location>
</feature>
<dbReference type="NCBIfam" id="TIGR01691">
    <property type="entry name" value="enolase-ppase"/>
    <property type="match status" value="1"/>
</dbReference>
<feature type="compositionally biased region" description="Basic and acidic residues" evidence="6">
    <location>
        <begin position="277"/>
        <end position="311"/>
    </location>
</feature>
<feature type="compositionally biased region" description="Basic and acidic residues" evidence="6">
    <location>
        <begin position="384"/>
        <end position="401"/>
    </location>
</feature>